<dbReference type="EMBL" id="KZ293450">
    <property type="protein sequence ID" value="PBK64640.1"/>
    <property type="molecule type" value="Genomic_DNA"/>
</dbReference>
<gene>
    <name evidence="1" type="ORF">ARMSODRAFT_961816</name>
</gene>
<evidence type="ECO:0000313" key="2">
    <source>
        <dbReference type="Proteomes" id="UP000218334"/>
    </source>
</evidence>
<keyword evidence="2" id="KW-1185">Reference proteome</keyword>
<name>A0A2H3B4M4_9AGAR</name>
<evidence type="ECO:0000313" key="1">
    <source>
        <dbReference type="EMBL" id="PBK64640.1"/>
    </source>
</evidence>
<dbReference type="AlphaFoldDB" id="A0A2H3B4M4"/>
<reference evidence="2" key="1">
    <citation type="journal article" date="2017" name="Nat. Ecol. Evol.">
        <title>Genome expansion and lineage-specific genetic innovations in the forest pathogenic fungi Armillaria.</title>
        <authorList>
            <person name="Sipos G."/>
            <person name="Prasanna A.N."/>
            <person name="Walter M.C."/>
            <person name="O'Connor E."/>
            <person name="Balint B."/>
            <person name="Krizsan K."/>
            <person name="Kiss B."/>
            <person name="Hess J."/>
            <person name="Varga T."/>
            <person name="Slot J."/>
            <person name="Riley R."/>
            <person name="Boka B."/>
            <person name="Rigling D."/>
            <person name="Barry K."/>
            <person name="Lee J."/>
            <person name="Mihaltcheva S."/>
            <person name="LaButti K."/>
            <person name="Lipzen A."/>
            <person name="Waldron R."/>
            <person name="Moloney N.M."/>
            <person name="Sperisen C."/>
            <person name="Kredics L."/>
            <person name="Vagvoelgyi C."/>
            <person name="Patrignani A."/>
            <person name="Fitzpatrick D."/>
            <person name="Nagy I."/>
            <person name="Doyle S."/>
            <person name="Anderson J.B."/>
            <person name="Grigoriev I.V."/>
            <person name="Gueldener U."/>
            <person name="Muensterkoetter M."/>
            <person name="Nagy L.G."/>
        </authorList>
    </citation>
    <scope>NUCLEOTIDE SEQUENCE [LARGE SCALE GENOMIC DNA]</scope>
    <source>
        <strain evidence="2">28-4</strain>
    </source>
</reference>
<proteinExistence type="predicted"/>
<organism evidence="1 2">
    <name type="scientific">Armillaria solidipes</name>
    <dbReference type="NCBI Taxonomy" id="1076256"/>
    <lineage>
        <taxon>Eukaryota</taxon>
        <taxon>Fungi</taxon>
        <taxon>Dikarya</taxon>
        <taxon>Basidiomycota</taxon>
        <taxon>Agaricomycotina</taxon>
        <taxon>Agaricomycetes</taxon>
        <taxon>Agaricomycetidae</taxon>
        <taxon>Agaricales</taxon>
        <taxon>Marasmiineae</taxon>
        <taxon>Physalacriaceae</taxon>
        <taxon>Armillaria</taxon>
    </lineage>
</organism>
<accession>A0A2H3B4M4</accession>
<protein>
    <submittedName>
        <fullName evidence="1">Uncharacterized protein</fullName>
    </submittedName>
</protein>
<sequence length="161" mass="18574">MAFPYLLTFEVSHTIAPPASWASHMNTIDHEHDNQVTNYNRGGLRLEKECSAFHRWRKYIARCVYLQSIAILLLYTSHPCKGLHAVLDSSTRRSQLSLRNLTKNCRLENWTLCPVFCCPRRLSIGAVLSRYILDIKAALEENRERTPLPRDLPELNPRASL</sequence>
<dbReference type="Proteomes" id="UP000218334">
    <property type="component" value="Unassembled WGS sequence"/>
</dbReference>